<evidence type="ECO:0000313" key="1">
    <source>
        <dbReference type="EMBL" id="KAH6658042.1"/>
    </source>
</evidence>
<dbReference type="EMBL" id="JAGPXC010000002">
    <property type="protein sequence ID" value="KAH6658042.1"/>
    <property type="molecule type" value="Genomic_DNA"/>
</dbReference>
<keyword evidence="2" id="KW-1185">Reference proteome</keyword>
<dbReference type="CDD" id="cd02440">
    <property type="entry name" value="AdoMet_MTases"/>
    <property type="match status" value="1"/>
</dbReference>
<organism evidence="1 2">
    <name type="scientific">Truncatella angustata</name>
    <dbReference type="NCBI Taxonomy" id="152316"/>
    <lineage>
        <taxon>Eukaryota</taxon>
        <taxon>Fungi</taxon>
        <taxon>Dikarya</taxon>
        <taxon>Ascomycota</taxon>
        <taxon>Pezizomycotina</taxon>
        <taxon>Sordariomycetes</taxon>
        <taxon>Xylariomycetidae</taxon>
        <taxon>Amphisphaeriales</taxon>
        <taxon>Sporocadaceae</taxon>
        <taxon>Truncatella</taxon>
    </lineage>
</organism>
<dbReference type="SUPFAM" id="SSF53335">
    <property type="entry name" value="S-adenosyl-L-methionine-dependent methyltransferases"/>
    <property type="match status" value="1"/>
</dbReference>
<dbReference type="GO" id="GO:0032259">
    <property type="term" value="P:methylation"/>
    <property type="evidence" value="ECO:0007669"/>
    <property type="project" value="UniProtKB-KW"/>
</dbReference>
<dbReference type="RefSeq" id="XP_045962276.1">
    <property type="nucleotide sequence ID" value="XM_046102213.1"/>
</dbReference>
<protein>
    <submittedName>
        <fullName evidence="1">S-adenosyl-L-methionine-dependent methyltransferase</fullName>
    </submittedName>
</protein>
<dbReference type="Pfam" id="PF13489">
    <property type="entry name" value="Methyltransf_23"/>
    <property type="match status" value="1"/>
</dbReference>
<dbReference type="GeneID" id="70131105"/>
<dbReference type="InterPro" id="IPR029063">
    <property type="entry name" value="SAM-dependent_MTases_sf"/>
</dbReference>
<proteinExistence type="predicted"/>
<dbReference type="GO" id="GO:0008168">
    <property type="term" value="F:methyltransferase activity"/>
    <property type="evidence" value="ECO:0007669"/>
    <property type="project" value="UniProtKB-KW"/>
</dbReference>
<comment type="caution">
    <text evidence="1">The sequence shown here is derived from an EMBL/GenBank/DDBJ whole genome shotgun (WGS) entry which is preliminary data.</text>
</comment>
<reference evidence="1" key="1">
    <citation type="journal article" date="2021" name="Nat. Commun.">
        <title>Genetic determinants of endophytism in the Arabidopsis root mycobiome.</title>
        <authorList>
            <person name="Mesny F."/>
            <person name="Miyauchi S."/>
            <person name="Thiergart T."/>
            <person name="Pickel B."/>
            <person name="Atanasova L."/>
            <person name="Karlsson M."/>
            <person name="Huettel B."/>
            <person name="Barry K.W."/>
            <person name="Haridas S."/>
            <person name="Chen C."/>
            <person name="Bauer D."/>
            <person name="Andreopoulos W."/>
            <person name="Pangilinan J."/>
            <person name="LaButti K."/>
            <person name="Riley R."/>
            <person name="Lipzen A."/>
            <person name="Clum A."/>
            <person name="Drula E."/>
            <person name="Henrissat B."/>
            <person name="Kohler A."/>
            <person name="Grigoriev I.V."/>
            <person name="Martin F.M."/>
            <person name="Hacquard S."/>
        </authorList>
    </citation>
    <scope>NUCLEOTIDE SEQUENCE</scope>
    <source>
        <strain evidence="1">MPI-SDFR-AT-0073</strain>
    </source>
</reference>
<accession>A0A9P8UTZ7</accession>
<dbReference type="Gene3D" id="3.40.50.150">
    <property type="entry name" value="Vaccinia Virus protein VP39"/>
    <property type="match status" value="1"/>
</dbReference>
<dbReference type="Proteomes" id="UP000758603">
    <property type="component" value="Unassembled WGS sequence"/>
</dbReference>
<sequence length="300" mass="32406">MASNFTPIPLSEASQIASYSLQSPDHPEIELAQAGHRIRLVNLWQIPPGSRVLELGCGQGNATAVLAHAVGPTGHVDAVDPGALDYGAPFTLAQAQDHLSRNGVVGDRISWHQAAPEDFLGQKTAAGQQQQWDVAVLAHCIWYFASPSVLGSVLRALRGRVGRVCIAEYAMHATEKAAVPHVLTVLTRGMLEAFRAESSENVRSPLTPRAIKEIAAEAGWTVEGQESVVVPEPGLLDGLWEVGSVKHKSFLAEVEESIEDERVKSAVQTSRDAVLTAVEQLKGEKVRTMDVWVARFEEES</sequence>
<dbReference type="OrthoDB" id="8300214at2759"/>
<evidence type="ECO:0000313" key="2">
    <source>
        <dbReference type="Proteomes" id="UP000758603"/>
    </source>
</evidence>
<keyword evidence="1" id="KW-0808">Transferase</keyword>
<gene>
    <name evidence="1" type="ORF">BKA67DRAFT_557013</name>
</gene>
<name>A0A9P8UTZ7_9PEZI</name>
<dbReference type="AlphaFoldDB" id="A0A9P8UTZ7"/>
<keyword evidence="1" id="KW-0489">Methyltransferase</keyword>